<dbReference type="Gene3D" id="3.90.320.10">
    <property type="match status" value="1"/>
</dbReference>
<name>A0A7S2SX90_9CHLO</name>
<dbReference type="InterPro" id="IPR051703">
    <property type="entry name" value="NF-kappa-B_Signaling_Reg"/>
</dbReference>
<dbReference type="GO" id="GO:0006281">
    <property type="term" value="P:DNA repair"/>
    <property type="evidence" value="ECO:0007669"/>
    <property type="project" value="UniProtKB-ARBA"/>
</dbReference>
<gene>
    <name evidence="2" type="ORF">CPRI1469_LOCUS1013</name>
</gene>
<dbReference type="EMBL" id="HBHL01001771">
    <property type="protein sequence ID" value="CAD9712172.1"/>
    <property type="molecule type" value="Transcribed_RNA"/>
</dbReference>
<proteinExistence type="predicted"/>
<evidence type="ECO:0000259" key="1">
    <source>
        <dbReference type="Pfam" id="PF09588"/>
    </source>
</evidence>
<protein>
    <recommendedName>
        <fullName evidence="1">YqaJ viral recombinase domain-containing protein</fullName>
    </recommendedName>
</protein>
<dbReference type="AlphaFoldDB" id="A0A7S2SX90"/>
<dbReference type="InterPro" id="IPR011604">
    <property type="entry name" value="PDDEXK-like_dom_sf"/>
</dbReference>
<dbReference type="SUPFAM" id="SSF52980">
    <property type="entry name" value="Restriction endonuclease-like"/>
    <property type="match status" value="1"/>
</dbReference>
<organism evidence="2">
    <name type="scientific">Chloropicon primus</name>
    <dbReference type="NCBI Taxonomy" id="1764295"/>
    <lineage>
        <taxon>Eukaryota</taxon>
        <taxon>Viridiplantae</taxon>
        <taxon>Chlorophyta</taxon>
        <taxon>Chloropicophyceae</taxon>
        <taxon>Chloropicales</taxon>
        <taxon>Chloropicaceae</taxon>
        <taxon>Chloropicon</taxon>
    </lineage>
</organism>
<evidence type="ECO:0000313" key="2">
    <source>
        <dbReference type="EMBL" id="CAD9712172.1"/>
    </source>
</evidence>
<reference evidence="2" key="1">
    <citation type="submission" date="2021-01" db="EMBL/GenBank/DDBJ databases">
        <authorList>
            <person name="Corre E."/>
            <person name="Pelletier E."/>
            <person name="Niang G."/>
            <person name="Scheremetjew M."/>
            <person name="Finn R."/>
            <person name="Kale V."/>
            <person name="Holt S."/>
            <person name="Cochrane G."/>
            <person name="Meng A."/>
            <person name="Brown T."/>
            <person name="Cohen L."/>
        </authorList>
    </citation>
    <scope>NUCLEOTIDE SEQUENCE</scope>
    <source>
        <strain evidence="2">CCMP1205</strain>
    </source>
</reference>
<dbReference type="PANTHER" id="PTHR46609:SF6">
    <property type="entry name" value="EXONUCLEASE, PHAGE-TYPE_RECB, C-TERMINAL DOMAIN-CONTAINING PROTEIN-RELATED"/>
    <property type="match status" value="1"/>
</dbReference>
<dbReference type="InterPro" id="IPR011335">
    <property type="entry name" value="Restrct_endonuc-II-like"/>
</dbReference>
<dbReference type="InterPro" id="IPR019080">
    <property type="entry name" value="YqaJ_viral_recombinase"/>
</dbReference>
<dbReference type="Pfam" id="PF09588">
    <property type="entry name" value="YqaJ"/>
    <property type="match status" value="1"/>
</dbReference>
<sequence length="299" mass="33972">MRGCCGSRARSLVAFTRARVQANGRGARHEGRCWSSSSDLGGGGEEEGAKDKVVVPIRRASRLTGSQLANALGWWKGGREQVWEEKLGLREPFRGNDATRWGTKHEPRARDDFSALTGYNVLDAGKDGLALLDKEAGGLVRLHREEGKTWLGAAPDGVIPDMDALLEIKCPYNRGYPKEMKPWDRAPWYYMAQVQSLMEIFDMQTTYFYCWTIEGGSCVYVVERDREYWGYVYAALEEFWHRHLVPARDILLQSDGLDVKAAELYRPREIHTLTEYTKILSQRMVTELEVRPFNPFSAG</sequence>
<dbReference type="CDD" id="cd22343">
    <property type="entry name" value="PDDEXK_lambda_exonuclease-like"/>
    <property type="match status" value="1"/>
</dbReference>
<dbReference type="PANTHER" id="PTHR46609">
    <property type="entry name" value="EXONUCLEASE, PHAGE-TYPE/RECB, C-TERMINAL DOMAIN-CONTAINING PROTEIN"/>
    <property type="match status" value="1"/>
</dbReference>
<feature type="domain" description="YqaJ viral recombinase" evidence="1">
    <location>
        <begin position="59"/>
        <end position="200"/>
    </location>
</feature>
<accession>A0A7S2SX90</accession>